<evidence type="ECO:0000259" key="2">
    <source>
        <dbReference type="SMART" id="SM00899"/>
    </source>
</evidence>
<dbReference type="KEGG" id="mpi:Mpet_0295"/>
<name>E1RFC4_METP4</name>
<dbReference type="SMART" id="SM00899">
    <property type="entry name" value="FeoA"/>
    <property type="match status" value="1"/>
</dbReference>
<evidence type="ECO:0000313" key="3">
    <source>
        <dbReference type="EMBL" id="ADN35072.1"/>
    </source>
</evidence>
<dbReference type="EMBL" id="CP002117">
    <property type="protein sequence ID" value="ADN35072.1"/>
    <property type="molecule type" value="Genomic_DNA"/>
</dbReference>
<dbReference type="eggNOG" id="arCOG02102">
    <property type="taxonomic scope" value="Archaea"/>
</dbReference>
<dbReference type="GeneID" id="9742738"/>
<feature type="domain" description="Ferrous iron transporter FeoA-like" evidence="2">
    <location>
        <begin position="3"/>
        <end position="72"/>
    </location>
</feature>
<dbReference type="GO" id="GO:0046914">
    <property type="term" value="F:transition metal ion binding"/>
    <property type="evidence" value="ECO:0007669"/>
    <property type="project" value="InterPro"/>
</dbReference>
<keyword evidence="4" id="KW-1185">Reference proteome</keyword>
<keyword evidence="1" id="KW-0408">Iron</keyword>
<gene>
    <name evidence="3" type="ordered locus">Mpet_0295</name>
</gene>
<dbReference type="RefSeq" id="WP_013328251.1">
    <property type="nucleotide sequence ID" value="NC_014507.1"/>
</dbReference>
<dbReference type="OrthoDB" id="110942at2157"/>
<protein>
    <submittedName>
        <fullName evidence="3">FeoA family protein</fullName>
    </submittedName>
</protein>
<proteinExistence type="predicted"/>
<evidence type="ECO:0000313" key="4">
    <source>
        <dbReference type="Proteomes" id="UP000006565"/>
    </source>
</evidence>
<organism evidence="3 4">
    <name type="scientific">Methanolacinia petrolearia (strain DSM 11571 / OCM 486 / SEBR 4847)</name>
    <name type="common">Methanoplanus petrolearius</name>
    <dbReference type="NCBI Taxonomy" id="679926"/>
    <lineage>
        <taxon>Archaea</taxon>
        <taxon>Methanobacteriati</taxon>
        <taxon>Methanobacteriota</taxon>
        <taxon>Stenosarchaea group</taxon>
        <taxon>Methanomicrobia</taxon>
        <taxon>Methanomicrobiales</taxon>
        <taxon>Methanomicrobiaceae</taxon>
        <taxon>Methanolacinia</taxon>
    </lineage>
</organism>
<dbReference type="AlphaFoldDB" id="E1RFC4"/>
<reference evidence="3 4" key="1">
    <citation type="journal article" date="2010" name="Stand. Genomic Sci.">
        <title>Complete genome sequence of Methanoplanus petrolearius type strain (SEBR 4847).</title>
        <authorList>
            <person name="Brambilla E."/>
            <person name="Djao O.D."/>
            <person name="Daligault H."/>
            <person name="Lapidus A."/>
            <person name="Lucas S."/>
            <person name="Hammon N."/>
            <person name="Nolan M."/>
            <person name="Tice H."/>
            <person name="Cheng J.F."/>
            <person name="Han C."/>
            <person name="Tapia R."/>
            <person name="Goodwin L."/>
            <person name="Pitluck S."/>
            <person name="Liolios K."/>
            <person name="Ivanova N."/>
            <person name="Mavromatis K."/>
            <person name="Mikhailova N."/>
            <person name="Pati A."/>
            <person name="Chen A."/>
            <person name="Palaniappan K."/>
            <person name="Land M."/>
            <person name="Hauser L."/>
            <person name="Chang Y.J."/>
            <person name="Jeffries C.D."/>
            <person name="Rohde M."/>
            <person name="Spring S."/>
            <person name="Sikorski J."/>
            <person name="Goker M."/>
            <person name="Woyke T."/>
            <person name="Bristow J."/>
            <person name="Eisen J.A."/>
            <person name="Markowitz V."/>
            <person name="Hugenholtz P."/>
            <person name="Kyrpides N.C."/>
            <person name="Klenk H.P."/>
        </authorList>
    </citation>
    <scope>NUCLEOTIDE SEQUENCE [LARGE SCALE GENOMIC DNA]</scope>
    <source>
        <strain evidence="4">DSM 11571 / OCM 486 / SEBR 4847</strain>
    </source>
</reference>
<dbReference type="STRING" id="679926.Mpet_0295"/>
<dbReference type="HOGENOM" id="CLU_150646_10_0_2"/>
<dbReference type="Gene3D" id="2.30.30.90">
    <property type="match status" value="1"/>
</dbReference>
<dbReference type="Pfam" id="PF04023">
    <property type="entry name" value="FeoA"/>
    <property type="match status" value="1"/>
</dbReference>
<dbReference type="InterPro" id="IPR008988">
    <property type="entry name" value="Transcriptional_repressor_C"/>
</dbReference>
<dbReference type="InterPro" id="IPR038157">
    <property type="entry name" value="FeoA_core_dom"/>
</dbReference>
<dbReference type="SUPFAM" id="SSF50037">
    <property type="entry name" value="C-terminal domain of transcriptional repressors"/>
    <property type="match status" value="1"/>
</dbReference>
<accession>E1RFC4</accession>
<evidence type="ECO:0000256" key="1">
    <source>
        <dbReference type="ARBA" id="ARBA00023004"/>
    </source>
</evidence>
<dbReference type="InterPro" id="IPR007167">
    <property type="entry name" value="Fe-transptr_FeoA-like"/>
</dbReference>
<sequence>MKKKLSEMDFGDYGTVCEISSNKSGLRALGVREGKTLTMVTKQPVKGPVVVMLGEVEVAMGLEMADSVFVECS</sequence>
<dbReference type="Proteomes" id="UP000006565">
    <property type="component" value="Chromosome"/>
</dbReference>